<dbReference type="EMBL" id="AJ971089">
    <property type="protein sequence ID" value="CAO82969.1"/>
    <property type="molecule type" value="Genomic_DNA"/>
</dbReference>
<dbReference type="EMBL" id="HG965092">
    <property type="protein sequence ID" value="CDO19400.1"/>
    <property type="molecule type" value="Genomic_DNA"/>
</dbReference>
<protein>
    <submittedName>
        <fullName evidence="2">Uncharacterized protein nf5</fullName>
    </submittedName>
</protein>
<evidence type="ECO:0000313" key="2">
    <source>
        <dbReference type="EMBL" id="CAO82969.1"/>
    </source>
</evidence>
<sequence length="149" mass="17136">MWNHIEGKVGELMGHTPYGYRIEDGKAVVDEIAAEQVKELFSGYSAGLSLKGATKKAGIDCYHATASKMLQNKHYLGDEFYPPIIDEETFEKARVEKRKRAEKLGRIWEPKDEPVRDYPVKFKSKPLVQKYEDPYKQAEYAYSLIESEV</sequence>
<feature type="domain" description="Recombinase" evidence="1">
    <location>
        <begin position="17"/>
        <end position="104"/>
    </location>
</feature>
<gene>
    <name evidence="2" type="primary">nf5</name>
</gene>
<proteinExistence type="predicted"/>
<name>A7DTE1_STREE</name>
<dbReference type="GO" id="GO:0000150">
    <property type="term" value="F:DNA strand exchange activity"/>
    <property type="evidence" value="ECO:0007669"/>
    <property type="project" value="InterPro"/>
</dbReference>
<dbReference type="InterPro" id="IPR038109">
    <property type="entry name" value="DNA_bind_recomb_sf"/>
</dbReference>
<reference evidence="2" key="2">
    <citation type="submission" date="2008-07" db="EMBL/GenBank/DDBJ databases">
        <authorList>
            <person name="Mingoia M."/>
        </authorList>
    </citation>
    <scope>NUCLEOTIDE SEQUENCE</scope>
</reference>
<dbReference type="GO" id="GO:0003677">
    <property type="term" value="F:DNA binding"/>
    <property type="evidence" value="ECO:0007669"/>
    <property type="project" value="InterPro"/>
</dbReference>
<dbReference type="InterPro" id="IPR011109">
    <property type="entry name" value="DNA_bind_recombinase_dom"/>
</dbReference>
<reference evidence="3" key="3">
    <citation type="journal article" date="2014" name="Antimicrob. Agents Chemother.">
        <title>Tn5253 Family Integrative and Conjugative Elements Carrying mef(I) and catQ Determinants in Streptococcus pneumoniae and Streptococcus pyogenes.</title>
        <authorList>
            <person name="Mingoia M."/>
            <person name="Morici E."/>
            <person name="Morroni G."/>
            <person name="Giovanetti E."/>
            <person name="Del Grosso M."/>
            <person name="Pantosti A."/>
            <person name="Varaldo P.E."/>
        </authorList>
    </citation>
    <scope>NUCLEOTIDE SEQUENCE</scope>
    <source>
        <strain evidence="3">Spn529</strain>
    </source>
</reference>
<dbReference type="AlphaFoldDB" id="A7DTE1"/>
<dbReference type="PROSITE" id="PS51737">
    <property type="entry name" value="RECOMBINASE_DNA_BIND"/>
    <property type="match status" value="1"/>
</dbReference>
<evidence type="ECO:0000259" key="1">
    <source>
        <dbReference type="PROSITE" id="PS51737"/>
    </source>
</evidence>
<evidence type="ECO:0000313" key="3">
    <source>
        <dbReference type="EMBL" id="CDO19400.1"/>
    </source>
</evidence>
<dbReference type="Pfam" id="PF07508">
    <property type="entry name" value="Recombinase"/>
    <property type="match status" value="1"/>
</dbReference>
<organism evidence="2">
    <name type="scientific">Streptococcus pneumoniae</name>
    <dbReference type="NCBI Taxonomy" id="1313"/>
    <lineage>
        <taxon>Bacteria</taxon>
        <taxon>Bacillati</taxon>
        <taxon>Bacillota</taxon>
        <taxon>Bacilli</taxon>
        <taxon>Lactobacillales</taxon>
        <taxon>Streptococcaceae</taxon>
        <taxon>Streptococcus</taxon>
    </lineage>
</organism>
<reference evidence="2" key="1">
    <citation type="journal article" date="2005" name="Antimicrob. Agents Chemother.">
        <title>Molecular characterization of pneumococci with efflux-mediated erythromycin resistance and identification of a novel mef gene subclass, mef(I).</title>
        <authorList>
            <person name="Cochetti I."/>
            <person name="Vecchi M."/>
            <person name="Mingoia M."/>
            <person name="Tili E."/>
            <person name="Catania M.R."/>
            <person name="Manzin A."/>
            <person name="Varaldo P.E."/>
            <person name="Montanari M.P."/>
        </authorList>
    </citation>
    <scope>NUCLEOTIDE SEQUENCE</scope>
</reference>
<dbReference type="Gene3D" id="3.90.1750.20">
    <property type="entry name" value="Putative Large Serine Recombinase, Chain B, Domain 2"/>
    <property type="match status" value="1"/>
</dbReference>
<accession>A7DTE1</accession>